<dbReference type="PRINTS" id="PR00625">
    <property type="entry name" value="JDOMAIN"/>
</dbReference>
<keyword evidence="11" id="KW-1185">Reference proteome</keyword>
<evidence type="ECO:0008006" key="12">
    <source>
        <dbReference type="Google" id="ProtNLM"/>
    </source>
</evidence>
<organism evidence="10 11">
    <name type="scientific">Sphaeroforma arctica JP610</name>
    <dbReference type="NCBI Taxonomy" id="667725"/>
    <lineage>
        <taxon>Eukaryota</taxon>
        <taxon>Ichthyosporea</taxon>
        <taxon>Ichthyophonida</taxon>
        <taxon>Sphaeroforma</taxon>
    </lineage>
</organism>
<dbReference type="GO" id="GO:0006457">
    <property type="term" value="P:protein folding"/>
    <property type="evidence" value="ECO:0007669"/>
    <property type="project" value="InterPro"/>
</dbReference>
<dbReference type="InterPro" id="IPR044713">
    <property type="entry name" value="DNJA1/2-like"/>
</dbReference>
<dbReference type="SUPFAM" id="SSF57938">
    <property type="entry name" value="DnaJ/Hsp40 cysteine-rich domain"/>
    <property type="match status" value="1"/>
</dbReference>
<proteinExistence type="predicted"/>
<evidence type="ECO:0000256" key="7">
    <source>
        <dbReference type="SAM" id="SignalP"/>
    </source>
</evidence>
<feature type="domain" description="J" evidence="8">
    <location>
        <begin position="439"/>
        <end position="501"/>
    </location>
</feature>
<dbReference type="GO" id="GO:0008270">
    <property type="term" value="F:zinc ion binding"/>
    <property type="evidence" value="ECO:0007669"/>
    <property type="project" value="UniProtKB-KW"/>
</dbReference>
<feature type="region of interest" description="Disordered" evidence="6">
    <location>
        <begin position="160"/>
        <end position="185"/>
    </location>
</feature>
<dbReference type="GO" id="GO:0030544">
    <property type="term" value="F:Hsp70 protein binding"/>
    <property type="evidence" value="ECO:0007669"/>
    <property type="project" value="InterPro"/>
</dbReference>
<accession>A0A0L0GGN1</accession>
<dbReference type="FunFam" id="2.10.230.10:FF:000001">
    <property type="entry name" value="DnaJ subfamily A member 2"/>
    <property type="match status" value="1"/>
</dbReference>
<evidence type="ECO:0000256" key="6">
    <source>
        <dbReference type="SAM" id="MobiDB-lite"/>
    </source>
</evidence>
<feature type="zinc finger region" description="CR-type" evidence="5">
    <location>
        <begin position="567"/>
        <end position="651"/>
    </location>
</feature>
<keyword evidence="3 5" id="KW-0863">Zinc-finger</keyword>
<evidence type="ECO:0000256" key="3">
    <source>
        <dbReference type="ARBA" id="ARBA00022771"/>
    </source>
</evidence>
<dbReference type="GO" id="GO:0051082">
    <property type="term" value="F:unfolded protein binding"/>
    <property type="evidence" value="ECO:0007669"/>
    <property type="project" value="InterPro"/>
</dbReference>
<feature type="compositionally biased region" description="Polar residues" evidence="6">
    <location>
        <begin position="130"/>
        <end position="140"/>
    </location>
</feature>
<evidence type="ECO:0000256" key="2">
    <source>
        <dbReference type="ARBA" id="ARBA00022737"/>
    </source>
</evidence>
<evidence type="ECO:0000313" key="11">
    <source>
        <dbReference type="Proteomes" id="UP000054560"/>
    </source>
</evidence>
<evidence type="ECO:0000256" key="1">
    <source>
        <dbReference type="ARBA" id="ARBA00022723"/>
    </source>
</evidence>
<feature type="domain" description="CR-type" evidence="9">
    <location>
        <begin position="567"/>
        <end position="651"/>
    </location>
</feature>
<gene>
    <name evidence="10" type="ORF">SARC_00422</name>
</gene>
<name>A0A0L0GGN1_9EUKA</name>
<dbReference type="EMBL" id="KQ241608">
    <property type="protein sequence ID" value="KNC87488.1"/>
    <property type="molecule type" value="Genomic_DNA"/>
</dbReference>
<dbReference type="Gene3D" id="1.10.287.110">
    <property type="entry name" value="DnaJ domain"/>
    <property type="match status" value="1"/>
</dbReference>
<feature type="region of interest" description="Disordered" evidence="6">
    <location>
        <begin position="89"/>
        <end position="140"/>
    </location>
</feature>
<evidence type="ECO:0000256" key="4">
    <source>
        <dbReference type="ARBA" id="ARBA00022833"/>
    </source>
</evidence>
<evidence type="ECO:0000313" key="10">
    <source>
        <dbReference type="EMBL" id="KNC87488.1"/>
    </source>
</evidence>
<dbReference type="SUPFAM" id="SSF46565">
    <property type="entry name" value="Chaperone J-domain"/>
    <property type="match status" value="1"/>
</dbReference>
<feature type="region of interest" description="Disordered" evidence="6">
    <location>
        <begin position="349"/>
        <end position="434"/>
    </location>
</feature>
<dbReference type="InterPro" id="IPR001305">
    <property type="entry name" value="HSP_DnaJ_Cys-rich_dom"/>
</dbReference>
<dbReference type="InterPro" id="IPR001623">
    <property type="entry name" value="DnaJ_domain"/>
</dbReference>
<dbReference type="InterPro" id="IPR036869">
    <property type="entry name" value="J_dom_sf"/>
</dbReference>
<evidence type="ECO:0000256" key="5">
    <source>
        <dbReference type="PROSITE-ProRule" id="PRU00546"/>
    </source>
</evidence>
<dbReference type="RefSeq" id="XP_014161390.1">
    <property type="nucleotide sequence ID" value="XM_014305915.1"/>
</dbReference>
<evidence type="ECO:0000259" key="9">
    <source>
        <dbReference type="PROSITE" id="PS51188"/>
    </source>
</evidence>
<dbReference type="PROSITE" id="PS51188">
    <property type="entry name" value="ZF_CR"/>
    <property type="match status" value="1"/>
</dbReference>
<dbReference type="Gene3D" id="2.60.260.20">
    <property type="entry name" value="Urease metallochaperone UreE, N-terminal domain"/>
    <property type="match status" value="1"/>
</dbReference>
<reference evidence="10 11" key="1">
    <citation type="submission" date="2011-02" db="EMBL/GenBank/DDBJ databases">
        <title>The Genome Sequence of Sphaeroforma arctica JP610.</title>
        <authorList>
            <consortium name="The Broad Institute Genome Sequencing Platform"/>
            <person name="Russ C."/>
            <person name="Cuomo C."/>
            <person name="Young S.K."/>
            <person name="Zeng Q."/>
            <person name="Gargeya S."/>
            <person name="Alvarado L."/>
            <person name="Berlin A."/>
            <person name="Chapman S.B."/>
            <person name="Chen Z."/>
            <person name="Freedman E."/>
            <person name="Gellesch M."/>
            <person name="Goldberg J."/>
            <person name="Griggs A."/>
            <person name="Gujja S."/>
            <person name="Heilman E."/>
            <person name="Heiman D."/>
            <person name="Howarth C."/>
            <person name="Mehta T."/>
            <person name="Neiman D."/>
            <person name="Pearson M."/>
            <person name="Roberts A."/>
            <person name="Saif S."/>
            <person name="Shea T."/>
            <person name="Shenoy N."/>
            <person name="Sisk P."/>
            <person name="Stolte C."/>
            <person name="Sykes S."/>
            <person name="White J."/>
            <person name="Yandava C."/>
            <person name="Burger G."/>
            <person name="Gray M.W."/>
            <person name="Holland P.W.H."/>
            <person name="King N."/>
            <person name="Lang F.B.F."/>
            <person name="Roger A.J."/>
            <person name="Ruiz-Trillo I."/>
            <person name="Haas B."/>
            <person name="Nusbaum C."/>
            <person name="Birren B."/>
        </authorList>
    </citation>
    <scope>NUCLEOTIDE SEQUENCE [LARGE SCALE GENOMIC DNA]</scope>
    <source>
        <strain evidence="10 11">JP610</strain>
    </source>
</reference>
<dbReference type="eggNOG" id="KOG0712">
    <property type="taxonomic scope" value="Eukaryota"/>
</dbReference>
<dbReference type="Pfam" id="PF00684">
    <property type="entry name" value="DnaJ_CXXCXGXG"/>
    <property type="match status" value="1"/>
</dbReference>
<dbReference type="InterPro" id="IPR036410">
    <property type="entry name" value="HSP_DnaJ_Cys-rich_dom_sf"/>
</dbReference>
<feature type="signal peptide" evidence="7">
    <location>
        <begin position="1"/>
        <end position="18"/>
    </location>
</feature>
<feature type="region of interest" description="Disordered" evidence="6">
    <location>
        <begin position="202"/>
        <end position="284"/>
    </location>
</feature>
<dbReference type="Proteomes" id="UP000054560">
    <property type="component" value="Unassembled WGS sequence"/>
</dbReference>
<dbReference type="GeneID" id="25900926"/>
<dbReference type="Gene3D" id="2.10.230.10">
    <property type="entry name" value="Heat shock protein DnaJ, cysteine-rich domain"/>
    <property type="match status" value="1"/>
</dbReference>
<dbReference type="OrthoDB" id="550424at2759"/>
<keyword evidence="7" id="KW-0732">Signal</keyword>
<dbReference type="AlphaFoldDB" id="A0A0L0GGN1"/>
<dbReference type="CDD" id="cd06257">
    <property type="entry name" value="DnaJ"/>
    <property type="match status" value="1"/>
</dbReference>
<dbReference type="CDD" id="cd10719">
    <property type="entry name" value="DnaJ_zf"/>
    <property type="match status" value="1"/>
</dbReference>
<feature type="compositionally biased region" description="Low complexity" evidence="6">
    <location>
        <begin position="373"/>
        <end position="406"/>
    </location>
</feature>
<dbReference type="PROSITE" id="PS50076">
    <property type="entry name" value="DNAJ_2"/>
    <property type="match status" value="1"/>
</dbReference>
<feature type="compositionally biased region" description="Low complexity" evidence="6">
    <location>
        <begin position="171"/>
        <end position="183"/>
    </location>
</feature>
<evidence type="ECO:0000259" key="8">
    <source>
        <dbReference type="PROSITE" id="PS50076"/>
    </source>
</evidence>
<feature type="chain" id="PRO_5005538952" description="J domain-containing protein" evidence="7">
    <location>
        <begin position="19"/>
        <end position="657"/>
    </location>
</feature>
<dbReference type="STRING" id="667725.A0A0L0GGN1"/>
<keyword evidence="4 5" id="KW-0862">Zinc</keyword>
<dbReference type="SMART" id="SM00271">
    <property type="entry name" value="DnaJ"/>
    <property type="match status" value="1"/>
</dbReference>
<feature type="compositionally biased region" description="Polar residues" evidence="6">
    <location>
        <begin position="415"/>
        <end position="424"/>
    </location>
</feature>
<keyword evidence="1 5" id="KW-0479">Metal-binding</keyword>
<feature type="compositionally biased region" description="Low complexity" evidence="6">
    <location>
        <begin position="205"/>
        <end position="232"/>
    </location>
</feature>
<dbReference type="Pfam" id="PF00226">
    <property type="entry name" value="DnaJ"/>
    <property type="match status" value="1"/>
</dbReference>
<keyword evidence="2" id="KW-0677">Repeat</keyword>
<dbReference type="PANTHER" id="PTHR43888">
    <property type="entry name" value="DNAJ-LIKE-2, ISOFORM A-RELATED"/>
    <property type="match status" value="1"/>
</dbReference>
<protein>
    <recommendedName>
        <fullName evidence="12">J domain-containing protein</fullName>
    </recommendedName>
</protein>
<sequence>MIFYVASVMLWTATGVSAAMSSNDDQQPPGLNAAHLFTTHRQNSHPGPRGNHNNQPSFALYKFTQSMDSASADDINNQILKDLERHTTTVPMSSDSHLPLGRQRGHSNQGNSLGGEHSNSHDSVHMGMASDNSSGTLNMNALSSRSVSGHQHNLQASVDGFNALQGGGSPGINSNTNSINNQSMEMGSGNTYLSLMQSSEWLNAQQHQQQQQHRHASSNTSTNTHTNTNTNTGTGGNSLKMKSGRTGKSPHSTDKSPIMARRGLPGTNSKGLLADDNASSDNSMGACAVERETLRVQQQRHLQQLQMQKLQEQQHQSQQTFEIEQQRLQAQLRQQQGNQQAQRLLNQTHHNSPHSNQTQGQTQGPHPPSFHTQQSLQAGSGSSQPSMQNNSNQPNVQQHQQQLQPNDHTHDPQSRGESLSNNSRPGPADIRIDGPTGKEYYDILGVALDADFATIKKAYRMKAKEFHPDRNPVGAQMFLRLSAAFQVLEDPVKRAEYDRTGIVTDKASTERTPAAKQAYARKMFSEIFGPNIDIIEGFVPPTSRANRRNSRIVHHVHRVTLEALYTGAVNKIAIQRSVACKACAGNGGGQGALVSCNACTGKGLLEIRTQIAPSRFQFMSQTCKQCQGNGFVIQKDMCCQACSGKKLVTGTNGCARD</sequence>